<feature type="transmembrane region" description="Helical" evidence="12">
    <location>
        <begin position="173"/>
        <end position="194"/>
    </location>
</feature>
<evidence type="ECO:0000313" key="16">
    <source>
        <dbReference type="Proteomes" id="UP000189703"/>
    </source>
</evidence>
<keyword evidence="3" id="KW-0050">Antiport</keyword>
<keyword evidence="8" id="KW-0406">Ion transport</keyword>
<feature type="transmembrane region" description="Helical" evidence="12">
    <location>
        <begin position="240"/>
        <end position="260"/>
    </location>
</feature>
<feature type="compositionally biased region" description="Polar residues" evidence="11">
    <location>
        <begin position="834"/>
        <end position="843"/>
    </location>
</feature>
<feature type="transmembrane region" description="Helical" evidence="12">
    <location>
        <begin position="297"/>
        <end position="319"/>
    </location>
</feature>
<keyword evidence="2" id="KW-0813">Transport</keyword>
<feature type="domain" description="Cation/H(+) antiporter central" evidence="14">
    <location>
        <begin position="493"/>
        <end position="629"/>
    </location>
</feature>
<dbReference type="Pfam" id="PF00999">
    <property type="entry name" value="Na_H_Exchanger"/>
    <property type="match status" value="1"/>
</dbReference>
<gene>
    <name evidence="17" type="primary">LOC104608839</name>
</gene>
<evidence type="ECO:0000256" key="5">
    <source>
        <dbReference type="ARBA" id="ARBA00022692"/>
    </source>
</evidence>
<dbReference type="InterPro" id="IPR006153">
    <property type="entry name" value="Cation/H_exchanger_TM"/>
</dbReference>
<evidence type="ECO:0000256" key="9">
    <source>
        <dbReference type="ARBA" id="ARBA00023136"/>
    </source>
</evidence>
<dbReference type="Proteomes" id="UP000189703">
    <property type="component" value="Unplaced"/>
</dbReference>
<dbReference type="Gene3D" id="3.40.50.12370">
    <property type="match status" value="1"/>
</dbReference>
<feature type="region of interest" description="Disordered" evidence="11">
    <location>
        <begin position="822"/>
        <end position="843"/>
    </location>
</feature>
<feature type="domain" description="Cation/H+ exchanger transmembrane" evidence="13">
    <location>
        <begin position="56"/>
        <end position="438"/>
    </location>
</feature>
<evidence type="ECO:0000313" key="17">
    <source>
        <dbReference type="RefSeq" id="XP_010273236.2"/>
    </source>
</evidence>
<feature type="transmembrane region" description="Helical" evidence="12">
    <location>
        <begin position="73"/>
        <end position="90"/>
    </location>
</feature>
<dbReference type="InterPro" id="IPR050794">
    <property type="entry name" value="CPA2_transporter"/>
</dbReference>
<dbReference type="InterPro" id="IPR038770">
    <property type="entry name" value="Na+/solute_symporter_sf"/>
</dbReference>
<evidence type="ECO:0000256" key="2">
    <source>
        <dbReference type="ARBA" id="ARBA00022448"/>
    </source>
</evidence>
<keyword evidence="16" id="KW-1185">Reference proteome</keyword>
<evidence type="ECO:0000259" key="15">
    <source>
        <dbReference type="Pfam" id="PF23259"/>
    </source>
</evidence>
<dbReference type="RefSeq" id="XP_010273236.2">
    <property type="nucleotide sequence ID" value="XM_010274934.2"/>
</dbReference>
<dbReference type="GO" id="GO:1902600">
    <property type="term" value="P:proton transmembrane transport"/>
    <property type="evidence" value="ECO:0007669"/>
    <property type="project" value="InterPro"/>
</dbReference>
<dbReference type="GO" id="GO:0016020">
    <property type="term" value="C:membrane"/>
    <property type="evidence" value="ECO:0007669"/>
    <property type="project" value="UniProtKB-SubCell"/>
</dbReference>
<dbReference type="GO" id="GO:0015297">
    <property type="term" value="F:antiporter activity"/>
    <property type="evidence" value="ECO:0007669"/>
    <property type="project" value="UniProtKB-KW"/>
</dbReference>
<evidence type="ECO:0000256" key="4">
    <source>
        <dbReference type="ARBA" id="ARBA00022538"/>
    </source>
</evidence>
<keyword evidence="5 12" id="KW-0812">Transmembrane</keyword>
<feature type="transmembrane region" description="Helical" evidence="12">
    <location>
        <begin position="326"/>
        <end position="342"/>
    </location>
</feature>
<evidence type="ECO:0000256" key="8">
    <source>
        <dbReference type="ARBA" id="ARBA00023065"/>
    </source>
</evidence>
<evidence type="ECO:0000256" key="7">
    <source>
        <dbReference type="ARBA" id="ARBA00022989"/>
    </source>
</evidence>
<dbReference type="OMA" id="EKEIMIC"/>
<feature type="domain" description="Cation/H(+) antiporter C-terminal" evidence="15">
    <location>
        <begin position="637"/>
        <end position="801"/>
    </location>
</feature>
<keyword evidence="6" id="KW-0630">Potassium</keyword>
<dbReference type="eggNOG" id="KOG1650">
    <property type="taxonomic scope" value="Eukaryota"/>
</dbReference>
<proteinExistence type="inferred from homology"/>
<name>A0A1U8AY79_NELNU</name>
<keyword evidence="4" id="KW-0633">Potassium transport</keyword>
<dbReference type="InterPro" id="IPR057291">
    <property type="entry name" value="CHX17_2nd"/>
</dbReference>
<dbReference type="PANTHER" id="PTHR32468:SF26">
    <property type="entry name" value="CATION_H(+) ANTIPORTER 15"/>
    <property type="match status" value="1"/>
</dbReference>
<feature type="transmembrane region" description="Helical" evidence="12">
    <location>
        <begin position="139"/>
        <end position="161"/>
    </location>
</feature>
<organism evidence="16 17">
    <name type="scientific">Nelumbo nucifera</name>
    <name type="common">Sacred lotus</name>
    <dbReference type="NCBI Taxonomy" id="4432"/>
    <lineage>
        <taxon>Eukaryota</taxon>
        <taxon>Viridiplantae</taxon>
        <taxon>Streptophyta</taxon>
        <taxon>Embryophyta</taxon>
        <taxon>Tracheophyta</taxon>
        <taxon>Spermatophyta</taxon>
        <taxon>Magnoliopsida</taxon>
        <taxon>Proteales</taxon>
        <taxon>Nelumbonaceae</taxon>
        <taxon>Nelumbo</taxon>
    </lineage>
</organism>
<dbReference type="FunFam" id="1.20.1530.20:FF:000003">
    <property type="entry name" value="Cation/H(+) antiporter 15"/>
    <property type="match status" value="1"/>
</dbReference>
<evidence type="ECO:0000259" key="14">
    <source>
        <dbReference type="Pfam" id="PF23256"/>
    </source>
</evidence>
<dbReference type="GeneID" id="104608839"/>
<feature type="transmembrane region" description="Helical" evidence="12">
    <location>
        <begin position="206"/>
        <end position="228"/>
    </location>
</feature>
<dbReference type="AlphaFoldDB" id="A0A1U8AY79"/>
<feature type="transmembrane region" description="Helical" evidence="12">
    <location>
        <begin position="272"/>
        <end position="291"/>
    </location>
</feature>
<dbReference type="KEGG" id="nnu:104608839"/>
<comment type="subcellular location">
    <subcellularLocation>
        <location evidence="1">Membrane</location>
        <topology evidence="1">Multi-pass membrane protein</topology>
    </subcellularLocation>
</comment>
<dbReference type="Gene3D" id="1.20.1530.20">
    <property type="match status" value="1"/>
</dbReference>
<evidence type="ECO:0000256" key="11">
    <source>
        <dbReference type="SAM" id="MobiDB-lite"/>
    </source>
</evidence>
<evidence type="ECO:0000256" key="1">
    <source>
        <dbReference type="ARBA" id="ARBA00004141"/>
    </source>
</evidence>
<feature type="transmembrane region" description="Helical" evidence="12">
    <location>
        <begin position="418"/>
        <end position="440"/>
    </location>
</feature>
<keyword evidence="9 12" id="KW-0472">Membrane</keyword>
<dbReference type="Pfam" id="PF23256">
    <property type="entry name" value="CHX17_2nd"/>
    <property type="match status" value="1"/>
</dbReference>
<dbReference type="InterPro" id="IPR057290">
    <property type="entry name" value="CHX17_C"/>
</dbReference>
<feature type="transmembrane region" description="Helical" evidence="12">
    <location>
        <begin position="110"/>
        <end position="127"/>
    </location>
</feature>
<dbReference type="GO" id="GO:0006813">
    <property type="term" value="P:potassium ion transport"/>
    <property type="evidence" value="ECO:0007669"/>
    <property type="project" value="UniProtKB-KW"/>
</dbReference>
<accession>A0A1U8AY79</accession>
<reference evidence="17" key="1">
    <citation type="submission" date="2025-08" db="UniProtKB">
        <authorList>
            <consortium name="RefSeq"/>
        </authorList>
    </citation>
    <scope>IDENTIFICATION</scope>
</reference>
<protein>
    <submittedName>
        <fullName evidence="17">Cation/H(+) antiporter 15-like</fullName>
    </submittedName>
</protein>
<evidence type="ECO:0000256" key="3">
    <source>
        <dbReference type="ARBA" id="ARBA00022449"/>
    </source>
</evidence>
<comment type="similarity">
    <text evidence="10">Belongs to the monovalent cation:proton antiporter 2 (CPA2) transporter (TC 2.A.37) family. CHX (TC 2.A.37.4) subfamily.</text>
</comment>
<dbReference type="OrthoDB" id="2687058at2759"/>
<dbReference type="GO" id="GO:0012505">
    <property type="term" value="C:endomembrane system"/>
    <property type="evidence" value="ECO:0000318"/>
    <property type="project" value="GO_Central"/>
</dbReference>
<evidence type="ECO:0000256" key="6">
    <source>
        <dbReference type="ARBA" id="ARBA00022958"/>
    </source>
</evidence>
<dbReference type="PANTHER" id="PTHR32468">
    <property type="entry name" value="CATION/H + ANTIPORTER"/>
    <property type="match status" value="1"/>
</dbReference>
<evidence type="ECO:0000259" key="13">
    <source>
        <dbReference type="Pfam" id="PF00999"/>
    </source>
</evidence>
<dbReference type="Pfam" id="PF23259">
    <property type="entry name" value="CHX17_C"/>
    <property type="match status" value="1"/>
</dbReference>
<evidence type="ECO:0000256" key="12">
    <source>
        <dbReference type="SAM" id="Phobius"/>
    </source>
</evidence>
<feature type="transmembrane region" description="Helical" evidence="12">
    <location>
        <begin position="45"/>
        <end position="66"/>
    </location>
</feature>
<keyword evidence="7 12" id="KW-1133">Transmembrane helix</keyword>
<dbReference type="GO" id="GO:0006885">
    <property type="term" value="P:regulation of pH"/>
    <property type="evidence" value="ECO:0000318"/>
    <property type="project" value="GO_Central"/>
</dbReference>
<dbReference type="GO" id="GO:0098662">
    <property type="term" value="P:inorganic cation transmembrane transport"/>
    <property type="evidence" value="ECO:0000318"/>
    <property type="project" value="GO_Central"/>
</dbReference>
<evidence type="ECO:0000256" key="10">
    <source>
        <dbReference type="ARBA" id="ARBA00038341"/>
    </source>
</evidence>
<sequence>MSGLDSNSADGLSLNFTGEPIVCYSPTMITAGGIWEGDNPLDYSLPLFTLQLGLIVIITRILVFILKPFRQPRVVSEILGGVILGPSVLGRSKTFTEIVFPLRSITLIETMANVGLLYYLFLVGVEMDLTMIKRTKKKAFSIAIAGMFLPFAIGIIFMSFTSQNTGVSHSTSSIFYLAVALSVTAFPVVARILAELKLLNTELGKIAMSAALVNDMCAWILLAVAVALSGNDSNNMAPLGMVFTTIGYVGFCIFVVRPAIEWIVERTPEGENFSDFHICLILTGVMVFGFINDAVGTHSIFGAFFFGLVIPNGHLGVVLIEKLEDFVSGLLLPLFFAVNGLRTDVGAIQGFGSWSTLILLAVLACLGKVFGTLFVSFLYKMPMREGVSLGLLMNTKGLIEIIILNIGREHGVLDEQSFSVMVIAAIVMTSLITPIVTTIYKPTRRFLPYKRRTIQMSKPESELRILSCIHSPRNVPTIISLIDAAHPSKKSPICVYALHLVELTGRASAMLIVHNTRKFGHPALNRTQAQSDHIVNAFENYRQHTSGIAIQPLTAISPYSTMHEDICNLAEDKRVTFIILPFHKQQTVDGGMEATNPAFRSVNQNVLANAPCSVGILVDRGFTRSARVGSNHDTHHVAMLFFGGPDDREALAYAWRMTTHPNVKLSLLRFLPGNDTSEIIVAAGNETEDSSILTVVTDNDKEKQLDEEYINEFRLRTVHNESVTYREKIVKNGEETVAAIRSIDNIHDLYIVGRSHGVVSPLTAGLTDWSECPELGAIGDLLASSDFAATVSVLVVQQYAGTGNHADGMGTTDSAAQLQQNDQDKAGNAGGGTFQNQPLAMEV</sequence>
<feature type="transmembrane region" description="Helical" evidence="12">
    <location>
        <begin position="354"/>
        <end position="379"/>
    </location>
</feature>